<accession>A0A8S3ZMG4</accession>
<proteinExistence type="inferred from homology"/>
<dbReference type="InterPro" id="IPR027417">
    <property type="entry name" value="P-loop_NTPase"/>
</dbReference>
<dbReference type="Pfam" id="PF00685">
    <property type="entry name" value="Sulfotransfer_1"/>
    <property type="match status" value="1"/>
</dbReference>
<dbReference type="Gene3D" id="3.40.50.300">
    <property type="entry name" value="P-loop containing nucleotide triphosphate hydrolases"/>
    <property type="match status" value="1"/>
</dbReference>
<reference evidence="4" key="1">
    <citation type="submission" date="2021-04" db="EMBL/GenBank/DDBJ databases">
        <authorList>
            <consortium name="Molecular Ecology Group"/>
        </authorList>
    </citation>
    <scope>NUCLEOTIDE SEQUENCE</scope>
</reference>
<dbReference type="SUPFAM" id="SSF52540">
    <property type="entry name" value="P-loop containing nucleoside triphosphate hydrolases"/>
    <property type="match status" value="1"/>
</dbReference>
<evidence type="ECO:0000313" key="4">
    <source>
        <dbReference type="EMBL" id="CAG5128482.1"/>
    </source>
</evidence>
<gene>
    <name evidence="4" type="ORF">CUNI_LOCUS14040</name>
</gene>
<comment type="similarity">
    <text evidence="1">Belongs to the sulfotransferase 1 family.</text>
</comment>
<keyword evidence="2" id="KW-0808">Transferase</keyword>
<evidence type="ECO:0000313" key="5">
    <source>
        <dbReference type="Proteomes" id="UP000678393"/>
    </source>
</evidence>
<keyword evidence="5" id="KW-1185">Reference proteome</keyword>
<evidence type="ECO:0000256" key="2">
    <source>
        <dbReference type="ARBA" id="ARBA00022679"/>
    </source>
</evidence>
<dbReference type="OrthoDB" id="205623at2759"/>
<dbReference type="EMBL" id="CAJHNH020003086">
    <property type="protein sequence ID" value="CAG5128482.1"/>
    <property type="molecule type" value="Genomic_DNA"/>
</dbReference>
<dbReference type="AlphaFoldDB" id="A0A8S3ZMG4"/>
<protein>
    <recommendedName>
        <fullName evidence="3">Sulfotransferase domain-containing protein</fullName>
    </recommendedName>
</protein>
<name>A0A8S3ZMG4_9EUPU</name>
<dbReference type="PANTHER" id="PTHR11783">
    <property type="entry name" value="SULFOTRANSFERASE SULT"/>
    <property type="match status" value="1"/>
</dbReference>
<comment type="caution">
    <text evidence="4">The sequence shown here is derived from an EMBL/GenBank/DDBJ whole genome shotgun (WGS) entry which is preliminary data.</text>
</comment>
<feature type="domain" description="Sulfotransferase" evidence="3">
    <location>
        <begin position="48"/>
        <end position="282"/>
    </location>
</feature>
<sequence>MLFKNRKHDFVTDASGATLNVLKYNGKLYTPGIQGKLLTLPDMRVRKSDVLLCGYPKTGCHWVHEIMHMLVNKKVELTKHGKELGGMIEVSPDIILDSLPSRRVLNTHFLYEELPKGFKENKTKIVYTVRNPKDTVVSYYNHHINLKLFYGYNGNFNDYFQLFMEGNLDSGSYFDHVLAWDKVIRSQTDNPVLLVKFEDIKSDPVEVILRIAEFLDVETTREFAEDVASACHFTKMKAKREKAGSFDAVMFRKGTVGDWRNWLTDEQSQAMDKVWSEKMKDCIYQPVY</sequence>
<dbReference type="Proteomes" id="UP000678393">
    <property type="component" value="Unassembled WGS sequence"/>
</dbReference>
<evidence type="ECO:0000259" key="3">
    <source>
        <dbReference type="Pfam" id="PF00685"/>
    </source>
</evidence>
<organism evidence="4 5">
    <name type="scientific">Candidula unifasciata</name>
    <dbReference type="NCBI Taxonomy" id="100452"/>
    <lineage>
        <taxon>Eukaryota</taxon>
        <taxon>Metazoa</taxon>
        <taxon>Spiralia</taxon>
        <taxon>Lophotrochozoa</taxon>
        <taxon>Mollusca</taxon>
        <taxon>Gastropoda</taxon>
        <taxon>Heterobranchia</taxon>
        <taxon>Euthyneura</taxon>
        <taxon>Panpulmonata</taxon>
        <taxon>Eupulmonata</taxon>
        <taxon>Stylommatophora</taxon>
        <taxon>Helicina</taxon>
        <taxon>Helicoidea</taxon>
        <taxon>Geomitridae</taxon>
        <taxon>Candidula</taxon>
    </lineage>
</organism>
<evidence type="ECO:0000256" key="1">
    <source>
        <dbReference type="ARBA" id="ARBA00005771"/>
    </source>
</evidence>
<dbReference type="InterPro" id="IPR000863">
    <property type="entry name" value="Sulfotransferase_dom"/>
</dbReference>
<dbReference type="GO" id="GO:0008146">
    <property type="term" value="F:sulfotransferase activity"/>
    <property type="evidence" value="ECO:0007669"/>
    <property type="project" value="InterPro"/>
</dbReference>